<dbReference type="Pfam" id="PF02929">
    <property type="entry name" value="Bgal_small_N"/>
    <property type="match status" value="1"/>
</dbReference>
<evidence type="ECO:0000256" key="5">
    <source>
        <dbReference type="ARBA" id="ARBA00022801"/>
    </source>
</evidence>
<dbReference type="PANTHER" id="PTHR46323:SF2">
    <property type="entry name" value="BETA-GALACTOSIDASE"/>
    <property type="match status" value="1"/>
</dbReference>
<keyword evidence="6" id="KW-1015">Disulfide bond</keyword>
<dbReference type="Gene3D" id="3.20.20.80">
    <property type="entry name" value="Glycosidases"/>
    <property type="match status" value="2"/>
</dbReference>
<dbReference type="FunFam" id="2.60.40.10:FF:000680">
    <property type="entry name" value="Beta-galactosidase"/>
    <property type="match status" value="1"/>
</dbReference>
<dbReference type="InterPro" id="IPR032312">
    <property type="entry name" value="LacZ_4"/>
</dbReference>
<dbReference type="InterPro" id="IPR006558">
    <property type="entry name" value="LamG-like"/>
</dbReference>
<dbReference type="Gene3D" id="2.60.120.200">
    <property type="match status" value="1"/>
</dbReference>
<accession>A0AAU3GL20</accession>
<dbReference type="InterPro" id="IPR014718">
    <property type="entry name" value="GH-type_carb-bd"/>
</dbReference>
<dbReference type="InterPro" id="IPR013783">
    <property type="entry name" value="Ig-like_fold"/>
</dbReference>
<evidence type="ECO:0000256" key="6">
    <source>
        <dbReference type="ARBA" id="ARBA00023157"/>
    </source>
</evidence>
<organism evidence="13">
    <name type="scientific">Streptomyces sp. NBC_01401</name>
    <dbReference type="NCBI Taxonomy" id="2903854"/>
    <lineage>
        <taxon>Bacteria</taxon>
        <taxon>Bacillati</taxon>
        <taxon>Actinomycetota</taxon>
        <taxon>Actinomycetes</taxon>
        <taxon>Kitasatosporales</taxon>
        <taxon>Streptomycetaceae</taxon>
        <taxon>Streptomyces</taxon>
    </lineage>
</organism>
<dbReference type="SUPFAM" id="SSF49785">
    <property type="entry name" value="Galactose-binding domain-like"/>
    <property type="match status" value="1"/>
</dbReference>
<evidence type="ECO:0000256" key="3">
    <source>
        <dbReference type="ARBA" id="ARBA00012756"/>
    </source>
</evidence>
<dbReference type="Pfam" id="PF02837">
    <property type="entry name" value="Glyco_hydro_2_N"/>
    <property type="match status" value="1"/>
</dbReference>
<feature type="compositionally biased region" description="Polar residues" evidence="10">
    <location>
        <begin position="1176"/>
        <end position="1192"/>
    </location>
</feature>
<dbReference type="SMART" id="SM01038">
    <property type="entry name" value="Bgal_small_N"/>
    <property type="match status" value="1"/>
</dbReference>
<dbReference type="Pfam" id="PF00703">
    <property type="entry name" value="Glyco_hydro_2"/>
    <property type="match status" value="1"/>
</dbReference>
<dbReference type="InterPro" id="IPR050347">
    <property type="entry name" value="Bact_Beta-galactosidase"/>
</dbReference>
<name>A0AAU3GL20_9ACTN</name>
<evidence type="ECO:0000256" key="4">
    <source>
        <dbReference type="ARBA" id="ARBA00022729"/>
    </source>
</evidence>
<dbReference type="SUPFAM" id="SSF51445">
    <property type="entry name" value="(Trans)glycosidases"/>
    <property type="match status" value="1"/>
</dbReference>
<protein>
    <recommendedName>
        <fullName evidence="3 9">Beta-galactosidase</fullName>
        <ecNumber evidence="3 9">3.2.1.23</ecNumber>
    </recommendedName>
    <alternativeName>
        <fullName evidence="8 9">Lactase</fullName>
    </alternativeName>
</protein>
<evidence type="ECO:0000256" key="7">
    <source>
        <dbReference type="ARBA" id="ARBA00023295"/>
    </source>
</evidence>
<dbReference type="InterPro" id="IPR013320">
    <property type="entry name" value="ConA-like_dom_sf"/>
</dbReference>
<dbReference type="InterPro" id="IPR006103">
    <property type="entry name" value="Glyco_hydro_2_cat"/>
</dbReference>
<evidence type="ECO:0000256" key="2">
    <source>
        <dbReference type="ARBA" id="ARBA00007401"/>
    </source>
</evidence>
<evidence type="ECO:0000313" key="13">
    <source>
        <dbReference type="EMBL" id="WTY93654.1"/>
    </source>
</evidence>
<dbReference type="InterPro" id="IPR006102">
    <property type="entry name" value="Ig-like_GH2"/>
</dbReference>
<dbReference type="GO" id="GO:0030246">
    <property type="term" value="F:carbohydrate binding"/>
    <property type="evidence" value="ECO:0007669"/>
    <property type="project" value="InterPro"/>
</dbReference>
<dbReference type="SUPFAM" id="SSF49303">
    <property type="entry name" value="beta-Galactosidase/glucuronidase domain"/>
    <property type="match status" value="2"/>
</dbReference>
<dbReference type="PRINTS" id="PR00132">
    <property type="entry name" value="GLHYDRLASE2"/>
</dbReference>
<dbReference type="InterPro" id="IPR036156">
    <property type="entry name" value="Beta-gal/glucu_dom_sf"/>
</dbReference>
<dbReference type="Gene3D" id="2.70.98.10">
    <property type="match status" value="1"/>
</dbReference>
<gene>
    <name evidence="13" type="ORF">OG626_01505</name>
</gene>
<dbReference type="InterPro" id="IPR006104">
    <property type="entry name" value="Glyco_hydro_2_N"/>
</dbReference>
<dbReference type="InterPro" id="IPR011013">
    <property type="entry name" value="Gal_mutarotase_sf_dom"/>
</dbReference>
<comment type="catalytic activity">
    <reaction evidence="1 9">
        <text>Hydrolysis of terminal non-reducing beta-D-galactose residues in beta-D-galactosides.</text>
        <dbReference type="EC" id="3.2.1.23"/>
    </reaction>
</comment>
<keyword evidence="7 9" id="KW-0326">Glycosidase</keyword>
<dbReference type="InterPro" id="IPR017853">
    <property type="entry name" value="GH"/>
</dbReference>
<feature type="domain" description="Beta galactosidase small chain/" evidence="12">
    <location>
        <begin position="1025"/>
        <end position="1298"/>
    </location>
</feature>
<reference evidence="13" key="1">
    <citation type="submission" date="2022-10" db="EMBL/GenBank/DDBJ databases">
        <title>The complete genomes of actinobacterial strains from the NBC collection.</title>
        <authorList>
            <person name="Joergensen T.S."/>
            <person name="Alvarez Arevalo M."/>
            <person name="Sterndorff E.B."/>
            <person name="Faurdal D."/>
            <person name="Vuksanovic O."/>
            <person name="Mourched A.-S."/>
            <person name="Charusanti P."/>
            <person name="Shaw S."/>
            <person name="Blin K."/>
            <person name="Weber T."/>
        </authorList>
    </citation>
    <scope>NUCLEOTIDE SEQUENCE</scope>
    <source>
        <strain evidence="13">NBC_01401</strain>
    </source>
</reference>
<sequence>MTASSTHDGGQWSRPGPWSVSRRRLLEGGAAGFGALALSALPAALSAGAVARADAAPAAFDPPANGYPEWNNNITVFDVGSEPPHTTLMPYADVGQALACDRTRSPWRLDLDGTWKFAYADRPDDRDPDFHRTDLDDHSWDTIPVPSCWQLHGHDFPIYSNITYPWAGANGLGEDAQPPFAPTRYNPVGQYRRTFTVPRGWAGRQVFLHFEGVKSAHYVWINGKPVGYREDSYTSAEYDITPHLEQGRNQIAVEVYRFSDGDWMEDQDMIRLSGIFRSVHLFSTPAVHLRDFKLDTPLSDGYTAAELSVTASVRAYGETSGSGKYTVETQLYDADGHPVWSRPLRQSADVGSAPAGKDVTVQSAKAVSRPDLWSAEHPHLYTAVLRLRDPAGRVTETLSHRVGFREFAIVDGLMRINGRPVSLRGTNRHEMHPERGMALTRADMVTDIETVKRLNMNTVRTSHYPNNPLWLELADAYGLYLVAETNLETHGINDRYPGDHADWTEVCVARARNMVHRDKNHASAVIWSLGNEAGSGSTFVAMHDWIRSYDTTRVIQYEGDDSPGVSDIRSEMYTRPAQVQERAEDTADTRPFVLIEYSHAMGNSNGNFKKYWDLIRRFDVLQGGWIWDFADQALTWPTPTRKLFTEAGPGAVNGQILAPSGTFDRDKGVYGGTVFDRDTGLDITGSLTLEAWATSKVLGGHQPILAKGDTQYALKQTDAALDFFIYSDGEWVSATWELPEDWTGSEHHIAGVFDAEAATLTLYVDGEVKATRAAPEPADSNSAPLALATDADNWTREFSGTVRRARVYARALSAAELASGSRGPGDDDVRFWFDASTVGFKERKPSERTFFAFGGDWGDNPNDGNFSGDGIVTADRGHTGKATEIKQIYQAIQATAGDDDAAAGRITVTNEYLFTNLREFNGSWTLVADGKEVQRGKLTRAQLDIAPLDHKAITVPFTLPDDPAPGAEYFLELSFTTKEPTRWAKAGFEVARQQLALDAGSPAVTPAPLESVPALSHQDDDGTVTVTGEDFSVTVDRSSGVITSYEAGGDQLISSGPAPNFWRAPTDNDVGNGQPARNGTWRYAGSERDVTGFEVREVGDRAVEISVSGTLPTSTESTYTTTYTVFGNGEIKIDHTLHPGAADLPYIPEVGTLLLLPARLEHLRYYGRGPDENYWDRNNGTQTGLHSATVPRSRTPYLRPQENGNRTDVRWVALTDSSGKGLLASGEPLIEFSASHHTPEDLSAGARHDFQLTPRDEVVLRLNHRQMGVGGDDSWGAPIHDEFKLFADQDYSYTYRLRPLTDPDGAMEASRRPTSTELSA</sequence>
<dbReference type="Pfam" id="PF16353">
    <property type="entry name" value="LacZ_4"/>
    <property type="match status" value="1"/>
</dbReference>
<dbReference type="Pfam" id="PF02836">
    <property type="entry name" value="Glyco_hydro_2_C"/>
    <property type="match status" value="2"/>
</dbReference>
<evidence type="ECO:0000259" key="11">
    <source>
        <dbReference type="SMART" id="SM00560"/>
    </source>
</evidence>
<keyword evidence="5 9" id="KW-0378">Hydrolase</keyword>
<dbReference type="GO" id="GO:0009341">
    <property type="term" value="C:beta-galactosidase complex"/>
    <property type="evidence" value="ECO:0007669"/>
    <property type="project" value="InterPro"/>
</dbReference>
<dbReference type="PANTHER" id="PTHR46323">
    <property type="entry name" value="BETA-GALACTOSIDASE"/>
    <property type="match status" value="1"/>
</dbReference>
<dbReference type="InterPro" id="IPR006311">
    <property type="entry name" value="TAT_signal"/>
</dbReference>
<dbReference type="InterPro" id="IPR008979">
    <property type="entry name" value="Galactose-bd-like_sf"/>
</dbReference>
<dbReference type="SUPFAM" id="SSF49899">
    <property type="entry name" value="Concanavalin A-like lectins/glucanases"/>
    <property type="match status" value="1"/>
</dbReference>
<dbReference type="InterPro" id="IPR023230">
    <property type="entry name" value="Glyco_hydro_2_CS"/>
</dbReference>
<dbReference type="Gene3D" id="2.60.40.10">
    <property type="entry name" value="Immunoglobulins"/>
    <property type="match status" value="2"/>
</dbReference>
<dbReference type="InterPro" id="IPR004199">
    <property type="entry name" value="B-gal_small/dom_5"/>
</dbReference>
<dbReference type="GO" id="GO:0004565">
    <property type="term" value="F:beta-galactosidase activity"/>
    <property type="evidence" value="ECO:0007669"/>
    <property type="project" value="UniProtKB-EC"/>
</dbReference>
<dbReference type="PROSITE" id="PS00719">
    <property type="entry name" value="GLYCOSYL_HYDROL_F2_1"/>
    <property type="match status" value="1"/>
</dbReference>
<dbReference type="InterPro" id="IPR006101">
    <property type="entry name" value="Glyco_hydro_2"/>
</dbReference>
<dbReference type="EMBL" id="CP109535">
    <property type="protein sequence ID" value="WTY93654.1"/>
    <property type="molecule type" value="Genomic_DNA"/>
</dbReference>
<dbReference type="EC" id="3.2.1.23" evidence="3 9"/>
<evidence type="ECO:0000259" key="12">
    <source>
        <dbReference type="SMART" id="SM01038"/>
    </source>
</evidence>
<dbReference type="SMART" id="SM00560">
    <property type="entry name" value="LamGL"/>
    <property type="match status" value="1"/>
</dbReference>
<keyword evidence="4" id="KW-0732">Signal</keyword>
<dbReference type="GO" id="GO:0005990">
    <property type="term" value="P:lactose catabolic process"/>
    <property type="evidence" value="ECO:0007669"/>
    <property type="project" value="TreeGrafter"/>
</dbReference>
<evidence type="ECO:0000256" key="1">
    <source>
        <dbReference type="ARBA" id="ARBA00001412"/>
    </source>
</evidence>
<evidence type="ECO:0000256" key="8">
    <source>
        <dbReference type="ARBA" id="ARBA00032230"/>
    </source>
</evidence>
<proteinExistence type="inferred from homology"/>
<dbReference type="SUPFAM" id="SSF74650">
    <property type="entry name" value="Galactose mutarotase-like"/>
    <property type="match status" value="1"/>
</dbReference>
<feature type="domain" description="LamG-like jellyroll fold" evidence="11">
    <location>
        <begin position="685"/>
        <end position="815"/>
    </location>
</feature>
<dbReference type="Gene3D" id="2.60.120.260">
    <property type="entry name" value="Galactose-binding domain-like"/>
    <property type="match status" value="1"/>
</dbReference>
<evidence type="ECO:0000256" key="9">
    <source>
        <dbReference type="RuleBase" id="RU361154"/>
    </source>
</evidence>
<evidence type="ECO:0000256" key="10">
    <source>
        <dbReference type="SAM" id="MobiDB-lite"/>
    </source>
</evidence>
<dbReference type="PROSITE" id="PS51318">
    <property type="entry name" value="TAT"/>
    <property type="match status" value="1"/>
</dbReference>
<comment type="similarity">
    <text evidence="2 9">Belongs to the glycosyl hydrolase 2 family.</text>
</comment>
<feature type="region of interest" description="Disordered" evidence="10">
    <location>
        <begin position="1176"/>
        <end position="1202"/>
    </location>
</feature>
<dbReference type="Pfam" id="PF13385">
    <property type="entry name" value="Laminin_G_3"/>
    <property type="match status" value="1"/>
</dbReference>